<dbReference type="PANTHER" id="PTHR30532">
    <property type="entry name" value="IRON III DICITRATE-BINDING PERIPLASMIC PROTEIN"/>
    <property type="match status" value="1"/>
</dbReference>
<comment type="subcellular location">
    <subcellularLocation>
        <location evidence="1">Cell envelope</location>
    </subcellularLocation>
</comment>
<dbReference type="GO" id="GO:0030288">
    <property type="term" value="C:outer membrane-bounded periplasmic space"/>
    <property type="evidence" value="ECO:0007669"/>
    <property type="project" value="TreeGrafter"/>
</dbReference>
<dbReference type="PANTHER" id="PTHR30532:SF1">
    <property type="entry name" value="IRON(3+)-HYDROXAMATE-BINDING PROTEIN FHUD"/>
    <property type="match status" value="1"/>
</dbReference>
<evidence type="ECO:0000256" key="5">
    <source>
        <dbReference type="SAM" id="SignalP"/>
    </source>
</evidence>
<organism evidence="7 8">
    <name type="scientific">Kribbella amoyensis</name>
    <dbReference type="NCBI Taxonomy" id="996641"/>
    <lineage>
        <taxon>Bacteria</taxon>
        <taxon>Bacillati</taxon>
        <taxon>Actinomycetota</taxon>
        <taxon>Actinomycetes</taxon>
        <taxon>Propionibacteriales</taxon>
        <taxon>Kribbellaceae</taxon>
        <taxon>Kribbella</taxon>
    </lineage>
</organism>
<dbReference type="GO" id="GO:1901678">
    <property type="term" value="P:iron coordination entity transport"/>
    <property type="evidence" value="ECO:0007669"/>
    <property type="project" value="UniProtKB-ARBA"/>
</dbReference>
<dbReference type="OrthoDB" id="1846031at2"/>
<proteinExistence type="inferred from homology"/>
<dbReference type="AlphaFoldDB" id="A0A561BVD9"/>
<dbReference type="SUPFAM" id="SSF53807">
    <property type="entry name" value="Helical backbone' metal receptor"/>
    <property type="match status" value="1"/>
</dbReference>
<evidence type="ECO:0000256" key="1">
    <source>
        <dbReference type="ARBA" id="ARBA00004196"/>
    </source>
</evidence>
<reference evidence="7 8" key="1">
    <citation type="submission" date="2019-06" db="EMBL/GenBank/DDBJ databases">
        <title>Sequencing the genomes of 1000 actinobacteria strains.</title>
        <authorList>
            <person name="Klenk H.-P."/>
        </authorList>
    </citation>
    <scope>NUCLEOTIDE SEQUENCE [LARGE SCALE GENOMIC DNA]</scope>
    <source>
        <strain evidence="7 8">DSM 24683</strain>
    </source>
</reference>
<evidence type="ECO:0000256" key="4">
    <source>
        <dbReference type="ARBA" id="ARBA00022729"/>
    </source>
</evidence>
<protein>
    <submittedName>
        <fullName evidence="7">Iron complex transport system substrate-binding protein</fullName>
    </submittedName>
</protein>
<dbReference type="Gene3D" id="3.40.50.1980">
    <property type="entry name" value="Nitrogenase molybdenum iron protein domain"/>
    <property type="match status" value="2"/>
</dbReference>
<keyword evidence="3" id="KW-0813">Transport</keyword>
<comment type="similarity">
    <text evidence="2">Belongs to the bacterial solute-binding protein 8 family.</text>
</comment>
<keyword evidence="8" id="KW-1185">Reference proteome</keyword>
<dbReference type="PROSITE" id="PS51257">
    <property type="entry name" value="PROKAR_LIPOPROTEIN"/>
    <property type="match status" value="1"/>
</dbReference>
<evidence type="ECO:0000256" key="3">
    <source>
        <dbReference type="ARBA" id="ARBA00022448"/>
    </source>
</evidence>
<feature type="signal peptide" evidence="5">
    <location>
        <begin position="1"/>
        <end position="21"/>
    </location>
</feature>
<evidence type="ECO:0000313" key="8">
    <source>
        <dbReference type="Proteomes" id="UP000318380"/>
    </source>
</evidence>
<feature type="domain" description="Fe/B12 periplasmic-binding" evidence="6">
    <location>
        <begin position="53"/>
        <end position="329"/>
    </location>
</feature>
<gene>
    <name evidence="7" type="ORF">FB561_3985</name>
</gene>
<dbReference type="EMBL" id="VIVK01000001">
    <property type="protein sequence ID" value="TWD82839.1"/>
    <property type="molecule type" value="Genomic_DNA"/>
</dbReference>
<sequence length="329" mass="34855">MSLRLSGALATLLAVTLGLTACGSSDDTGAAAAETRVFAADNGDITIPKDPQRVVATGYAVPALIEADAKLVGISSWQRGIPMMSAEDKAKYDALDKIAGETADETDYEKIALAEPDLIVIGVPAPVLGDIDLERLEGVAPVVAIGPTVPDAWRELSRRQSDAAGRTATFDRAKAAYDEKAAALKTKYAGVLGSLKFGHVGGYGQVAKGNFMREYARSWGTNIAQDVGVTYYGEVKKKGGGSLDVSEQESIELLPESLRDADAITYTLEPDGTVGPAIKFVLDSPLWKSLPAVKAGRVYPIRYTQAATYESARLTLDSLDQAFAPLLNR</sequence>
<dbReference type="Pfam" id="PF01497">
    <property type="entry name" value="Peripla_BP_2"/>
    <property type="match status" value="1"/>
</dbReference>
<accession>A0A561BVD9</accession>
<name>A0A561BVD9_9ACTN</name>
<dbReference type="RefSeq" id="WP_145808718.1">
    <property type="nucleotide sequence ID" value="NZ_VIVK01000001.1"/>
</dbReference>
<feature type="chain" id="PRO_5038667097" evidence="5">
    <location>
        <begin position="22"/>
        <end position="329"/>
    </location>
</feature>
<dbReference type="InterPro" id="IPR051313">
    <property type="entry name" value="Bact_iron-sidero_bind"/>
</dbReference>
<comment type="caution">
    <text evidence="7">The sequence shown here is derived from an EMBL/GenBank/DDBJ whole genome shotgun (WGS) entry which is preliminary data.</text>
</comment>
<dbReference type="InterPro" id="IPR002491">
    <property type="entry name" value="ABC_transptr_periplasmic_BD"/>
</dbReference>
<evidence type="ECO:0000313" key="7">
    <source>
        <dbReference type="EMBL" id="TWD82839.1"/>
    </source>
</evidence>
<keyword evidence="4 5" id="KW-0732">Signal</keyword>
<evidence type="ECO:0000256" key="2">
    <source>
        <dbReference type="ARBA" id="ARBA00008814"/>
    </source>
</evidence>
<evidence type="ECO:0000259" key="6">
    <source>
        <dbReference type="PROSITE" id="PS50983"/>
    </source>
</evidence>
<dbReference type="Proteomes" id="UP000318380">
    <property type="component" value="Unassembled WGS sequence"/>
</dbReference>
<dbReference type="PROSITE" id="PS50983">
    <property type="entry name" value="FE_B12_PBP"/>
    <property type="match status" value="1"/>
</dbReference>